<dbReference type="Proteomes" id="UP000887565">
    <property type="component" value="Unplaced"/>
</dbReference>
<protein>
    <submittedName>
        <fullName evidence="2">Uncharacterized protein</fullName>
    </submittedName>
</protein>
<dbReference type="AlphaFoldDB" id="A0A915K947"/>
<keyword evidence="1" id="KW-1185">Reference proteome</keyword>
<name>A0A915K947_ROMCU</name>
<sequence>VPRCVFIINSEAENDQNYGTFWFRHDSPCEERDKEHKLHEELKERREKCEILTTKQSTILNELILSVLPNSTQKLFWRQWITFGSTDFKAKYDNCCFQIKNALNTLASKQEESLLGTFNCNKFYKLLKHRACIPPLNVNNNIIVDDNLKAEALNNYFCSVFTNDDGNEINFNSRTNFTSRNIEIDLVDKLYSKDEI</sequence>
<evidence type="ECO:0000313" key="2">
    <source>
        <dbReference type="WBParaSite" id="nRc.2.0.1.t34695-RA"/>
    </source>
</evidence>
<dbReference type="WBParaSite" id="nRc.2.0.1.t34695-RA">
    <property type="protein sequence ID" value="nRc.2.0.1.t34695-RA"/>
    <property type="gene ID" value="nRc.2.0.1.g34695"/>
</dbReference>
<accession>A0A915K947</accession>
<evidence type="ECO:0000313" key="1">
    <source>
        <dbReference type="Proteomes" id="UP000887565"/>
    </source>
</evidence>
<reference evidence="2" key="1">
    <citation type="submission" date="2022-11" db="UniProtKB">
        <authorList>
            <consortium name="WormBaseParasite"/>
        </authorList>
    </citation>
    <scope>IDENTIFICATION</scope>
</reference>
<proteinExistence type="predicted"/>
<organism evidence="1 2">
    <name type="scientific">Romanomermis culicivorax</name>
    <name type="common">Nematode worm</name>
    <dbReference type="NCBI Taxonomy" id="13658"/>
    <lineage>
        <taxon>Eukaryota</taxon>
        <taxon>Metazoa</taxon>
        <taxon>Ecdysozoa</taxon>
        <taxon>Nematoda</taxon>
        <taxon>Enoplea</taxon>
        <taxon>Dorylaimia</taxon>
        <taxon>Mermithida</taxon>
        <taxon>Mermithoidea</taxon>
        <taxon>Mermithidae</taxon>
        <taxon>Romanomermis</taxon>
    </lineage>
</organism>